<gene>
    <name evidence="3" type="ORF">GWO68_00460</name>
</gene>
<feature type="domain" description="UspA" evidence="2">
    <location>
        <begin position="150"/>
        <end position="292"/>
    </location>
</feature>
<dbReference type="PANTHER" id="PTHR46268:SF6">
    <property type="entry name" value="UNIVERSAL STRESS PROTEIN UP12"/>
    <property type="match status" value="1"/>
</dbReference>
<feature type="domain" description="UspA" evidence="2">
    <location>
        <begin position="4"/>
        <end position="142"/>
    </location>
</feature>
<name>A0A6B2H182_9BACT</name>
<keyword evidence="4" id="KW-1185">Reference proteome</keyword>
<comment type="similarity">
    <text evidence="1">Belongs to the universal stress protein A family.</text>
</comment>
<dbReference type="CDD" id="cd00293">
    <property type="entry name" value="USP-like"/>
    <property type="match status" value="2"/>
</dbReference>
<comment type="caution">
    <text evidence="3">The sequence shown here is derived from an EMBL/GenBank/DDBJ whole genome shotgun (WGS) entry which is preliminary data.</text>
</comment>
<proteinExistence type="inferred from homology"/>
<protein>
    <submittedName>
        <fullName evidence="3">Universal stress protein</fullName>
    </submittedName>
</protein>
<evidence type="ECO:0000256" key="1">
    <source>
        <dbReference type="ARBA" id="ARBA00008791"/>
    </source>
</evidence>
<reference evidence="3 4" key="1">
    <citation type="submission" date="2020-01" db="EMBL/GenBank/DDBJ databases">
        <authorList>
            <person name="Kim M.K."/>
        </authorList>
    </citation>
    <scope>NUCLEOTIDE SEQUENCE [LARGE SCALE GENOMIC DNA]</scope>
    <source>
        <strain evidence="3 4">BT213</strain>
    </source>
</reference>
<dbReference type="AlphaFoldDB" id="A0A6B2H182"/>
<dbReference type="SUPFAM" id="SSF52402">
    <property type="entry name" value="Adenine nucleotide alpha hydrolases-like"/>
    <property type="match status" value="2"/>
</dbReference>
<evidence type="ECO:0000313" key="3">
    <source>
        <dbReference type="EMBL" id="NDK54376.1"/>
    </source>
</evidence>
<dbReference type="RefSeq" id="WP_162344434.1">
    <property type="nucleotide sequence ID" value="NZ_JAAEAA010000001.1"/>
</dbReference>
<sequence>MDTWKKLLVTMDYSRMDEIQVCYTAFLCRILPIGKVYFVYVRQKQDIPKEVLQSLNITDAMDSHPEALQEMQKLVQHYFSGINNVYTEVLVKDGHPVKELLKTARQLEVDLFVTGRKLRLRGSGILSHKLVHTGDVSVLLIPETAEPKLEHIVVSIDFSEYSKMTLAYIQQLASAKPELRITCLHVYEVPTGYITLGVSYEEFDTRTRHFAEDKFGKMMAEFPGLEGRTYFSLVRKNISDDTGEVVVLEANRARADLLVVGARGMSGATLLLMGSVTEKIIRKNDDIPLLVIKKKNENLGFLDALIG</sequence>
<dbReference type="PANTHER" id="PTHR46268">
    <property type="entry name" value="STRESS RESPONSE PROTEIN NHAX"/>
    <property type="match status" value="1"/>
</dbReference>
<evidence type="ECO:0000259" key="2">
    <source>
        <dbReference type="Pfam" id="PF00582"/>
    </source>
</evidence>
<dbReference type="EMBL" id="JAAEAA010000001">
    <property type="protein sequence ID" value="NDK54376.1"/>
    <property type="molecule type" value="Genomic_DNA"/>
</dbReference>
<evidence type="ECO:0000313" key="4">
    <source>
        <dbReference type="Proteomes" id="UP000478546"/>
    </source>
</evidence>
<dbReference type="InterPro" id="IPR006016">
    <property type="entry name" value="UspA"/>
</dbReference>
<dbReference type="Pfam" id="PF00582">
    <property type="entry name" value="Usp"/>
    <property type="match status" value="2"/>
</dbReference>
<dbReference type="Gene3D" id="3.40.50.620">
    <property type="entry name" value="HUPs"/>
    <property type="match status" value="2"/>
</dbReference>
<dbReference type="InterPro" id="IPR006015">
    <property type="entry name" value="Universal_stress_UspA"/>
</dbReference>
<accession>A0A6B2H182</accession>
<organism evidence="3 4">
    <name type="scientific">Pontibacter fetidus</name>
    <dbReference type="NCBI Taxonomy" id="2700082"/>
    <lineage>
        <taxon>Bacteria</taxon>
        <taxon>Pseudomonadati</taxon>
        <taxon>Bacteroidota</taxon>
        <taxon>Cytophagia</taxon>
        <taxon>Cytophagales</taxon>
        <taxon>Hymenobacteraceae</taxon>
        <taxon>Pontibacter</taxon>
    </lineage>
</organism>
<dbReference type="Proteomes" id="UP000478546">
    <property type="component" value="Unassembled WGS sequence"/>
</dbReference>
<dbReference type="InterPro" id="IPR014729">
    <property type="entry name" value="Rossmann-like_a/b/a_fold"/>
</dbReference>
<dbReference type="PRINTS" id="PR01438">
    <property type="entry name" value="UNVRSLSTRESS"/>
</dbReference>